<dbReference type="Proteomes" id="UP000801864">
    <property type="component" value="Unassembled WGS sequence"/>
</dbReference>
<evidence type="ECO:0000313" key="2">
    <source>
        <dbReference type="EMBL" id="KAF3075761.1"/>
    </source>
</evidence>
<dbReference type="EMBL" id="QLNT01000003">
    <property type="protein sequence ID" value="KAF3075761.1"/>
    <property type="molecule type" value="Genomic_DNA"/>
</dbReference>
<keyword evidence="3" id="KW-1185">Reference proteome</keyword>
<dbReference type="AlphaFoldDB" id="A0A9P4XMN4"/>
<gene>
    <name evidence="2" type="ORF">CFAM422_002180</name>
</gene>
<accession>A0A9P4XMN4</accession>
<proteinExistence type="predicted"/>
<organism evidence="2 3">
    <name type="scientific">Trichoderma lentiforme</name>
    <dbReference type="NCBI Taxonomy" id="1567552"/>
    <lineage>
        <taxon>Eukaryota</taxon>
        <taxon>Fungi</taxon>
        <taxon>Dikarya</taxon>
        <taxon>Ascomycota</taxon>
        <taxon>Pezizomycotina</taxon>
        <taxon>Sordariomycetes</taxon>
        <taxon>Hypocreomycetidae</taxon>
        <taxon>Hypocreales</taxon>
        <taxon>Hypocreaceae</taxon>
        <taxon>Trichoderma</taxon>
    </lineage>
</organism>
<protein>
    <submittedName>
        <fullName evidence="2">Uncharacterized protein</fullName>
    </submittedName>
</protein>
<comment type="caution">
    <text evidence="2">The sequence shown here is derived from an EMBL/GenBank/DDBJ whole genome shotgun (WGS) entry which is preliminary data.</text>
</comment>
<evidence type="ECO:0000256" key="1">
    <source>
        <dbReference type="SAM" id="MobiDB-lite"/>
    </source>
</evidence>
<feature type="region of interest" description="Disordered" evidence="1">
    <location>
        <begin position="60"/>
        <end position="80"/>
    </location>
</feature>
<sequence>MLKPERIVCEGSGTLAVEAGMQTHARRGPVHVRPGALMQGAHGEEGASCLSACPAPLFAREKTGGIPSQKGMDLRDQRPE</sequence>
<name>A0A9P4XMN4_9HYPO</name>
<reference evidence="2 3" key="1">
    <citation type="submission" date="2018-06" db="EMBL/GenBank/DDBJ databases">
        <title>Genome analysis of cellulolytic fungus Trichoderma lentiforme CFAM-422.</title>
        <authorList>
            <person name="Steindorff A.S."/>
            <person name="Formighieri E.F."/>
            <person name="Midorikawa G.E.O."/>
            <person name="Tamietti M.S."/>
            <person name="Ramos E.Z."/>
            <person name="Silva A.S."/>
            <person name="Bon E.P.S."/>
            <person name="Mendes T.D."/>
            <person name="Damaso M.C.T."/>
            <person name="Favaro L.C.L."/>
        </authorList>
    </citation>
    <scope>NUCLEOTIDE SEQUENCE [LARGE SCALE GENOMIC DNA]</scope>
    <source>
        <strain evidence="2 3">CFAM-422</strain>
    </source>
</reference>
<evidence type="ECO:0000313" key="3">
    <source>
        <dbReference type="Proteomes" id="UP000801864"/>
    </source>
</evidence>